<dbReference type="KEGG" id="ise:JBKA6_1376"/>
<protein>
    <submittedName>
        <fullName evidence="1">Uncharacterized protein</fullName>
    </submittedName>
</protein>
<evidence type="ECO:0000313" key="2">
    <source>
        <dbReference type="Proteomes" id="UP000243197"/>
    </source>
</evidence>
<proteinExistence type="predicted"/>
<dbReference type="Proteomes" id="UP000243197">
    <property type="component" value="Chromosome"/>
</dbReference>
<evidence type="ECO:0000313" key="1">
    <source>
        <dbReference type="EMBL" id="BAV95389.1"/>
    </source>
</evidence>
<keyword evidence="2" id="KW-1185">Reference proteome</keyword>
<accession>A0A1J1E343</accession>
<dbReference type="EMBL" id="AP014564">
    <property type="protein sequence ID" value="BAV95389.1"/>
    <property type="molecule type" value="Genomic_DNA"/>
</dbReference>
<name>A0A1J1E343_9FLAO</name>
<reference evidence="1 2" key="1">
    <citation type="submission" date="2014-03" db="EMBL/GenBank/DDBJ databases">
        <title>complete genome sequence of Flavobacteriaceae bacterium JBKA-6.</title>
        <authorList>
            <person name="Takano T."/>
            <person name="Nakamura Y."/>
            <person name="Takuma S."/>
            <person name="Yasuike M."/>
            <person name="Matsuyama T."/>
            <person name="Sakai T."/>
            <person name="Fujiwara A."/>
            <person name="Kimoto K."/>
            <person name="Fukuda Y."/>
            <person name="Kondo H."/>
            <person name="Hirono I."/>
            <person name="Nakayasu C."/>
        </authorList>
    </citation>
    <scope>NUCLEOTIDE SEQUENCE [LARGE SCALE GENOMIC DNA]</scope>
    <source>
        <strain evidence="1 2">JBKA-6</strain>
    </source>
</reference>
<sequence length="39" mass="4628">MKKKVLVLRSAFEGLMMWFERADLRKHIDILDSLERGGH</sequence>
<organism evidence="1 2">
    <name type="scientific">Ichthyobacterium seriolicida</name>
    <dbReference type="NCBI Taxonomy" id="242600"/>
    <lineage>
        <taxon>Bacteria</taxon>
        <taxon>Pseudomonadati</taxon>
        <taxon>Bacteroidota</taxon>
        <taxon>Flavobacteriia</taxon>
        <taxon>Flavobacteriales</taxon>
        <taxon>Ichthyobacteriaceae</taxon>
        <taxon>Ichthyobacterium</taxon>
    </lineage>
</organism>
<dbReference type="AlphaFoldDB" id="A0A1J1E343"/>
<gene>
    <name evidence="1" type="ORF">JBKA6_1376</name>
</gene>